<evidence type="ECO:0000313" key="2">
    <source>
        <dbReference type="EMBL" id="KFI85162.1"/>
    </source>
</evidence>
<name>A0A087CPG2_9BIFI</name>
<protein>
    <submittedName>
        <fullName evidence="2">Uncharacterized protein</fullName>
    </submittedName>
</protein>
<gene>
    <name evidence="2" type="ORF">BSAE_1864</name>
</gene>
<dbReference type="Proteomes" id="UP000029040">
    <property type="component" value="Unassembled WGS sequence"/>
</dbReference>
<organism evidence="2 3">
    <name type="scientific">Bifidobacterium pullorum subsp. saeculare DSM 6531 = LMG 14934</name>
    <dbReference type="NCBI Taxonomy" id="1437611"/>
    <lineage>
        <taxon>Bacteria</taxon>
        <taxon>Bacillati</taxon>
        <taxon>Actinomycetota</taxon>
        <taxon>Actinomycetes</taxon>
        <taxon>Bifidobacteriales</taxon>
        <taxon>Bifidobacteriaceae</taxon>
        <taxon>Bifidobacterium</taxon>
    </lineage>
</organism>
<comment type="caution">
    <text evidence="2">The sequence shown here is derived from an EMBL/GenBank/DDBJ whole genome shotgun (WGS) entry which is preliminary data.</text>
</comment>
<evidence type="ECO:0000313" key="3">
    <source>
        <dbReference type="Proteomes" id="UP000029040"/>
    </source>
</evidence>
<feature type="transmembrane region" description="Helical" evidence="1">
    <location>
        <begin position="6"/>
        <end position="36"/>
    </location>
</feature>
<proteinExistence type="predicted"/>
<reference evidence="2 3" key="1">
    <citation type="submission" date="2014-03" db="EMBL/GenBank/DDBJ databases">
        <title>Genomics of Bifidobacteria.</title>
        <authorList>
            <person name="Ventura M."/>
            <person name="Milani C."/>
            <person name="Lugli G.A."/>
        </authorList>
    </citation>
    <scope>NUCLEOTIDE SEQUENCE [LARGE SCALE GENOMIC DNA]</scope>
    <source>
        <strain evidence="2 3">LMG 14934</strain>
    </source>
</reference>
<dbReference type="AlphaFoldDB" id="A0A087CPG2"/>
<keyword evidence="1" id="KW-1133">Transmembrane helix</keyword>
<dbReference type="EMBL" id="JGZM01000011">
    <property type="protein sequence ID" value="KFI85162.1"/>
    <property type="molecule type" value="Genomic_DNA"/>
</dbReference>
<keyword evidence="1" id="KW-0812">Transmembrane</keyword>
<accession>A0A087CPG2</accession>
<sequence>MMKIAFPILWIVLFAILSNSYRPILLIILCLYILLIRRNYKLHLPKYYFFYCSYLLLWRTARYC</sequence>
<keyword evidence="1" id="KW-0472">Membrane</keyword>
<evidence type="ECO:0000256" key="1">
    <source>
        <dbReference type="SAM" id="Phobius"/>
    </source>
</evidence>